<keyword evidence="1" id="KW-0813">Transport</keyword>
<dbReference type="EMBL" id="JACVVK020000439">
    <property type="protein sequence ID" value="KAK7474348.1"/>
    <property type="molecule type" value="Genomic_DNA"/>
</dbReference>
<dbReference type="SUPFAM" id="SSF110004">
    <property type="entry name" value="Glycolipid transfer protein, GLTP"/>
    <property type="match status" value="1"/>
</dbReference>
<gene>
    <name evidence="3" type="ORF">BaRGS_00034396</name>
</gene>
<evidence type="ECO:0000259" key="2">
    <source>
        <dbReference type="Pfam" id="PF08718"/>
    </source>
</evidence>
<feature type="domain" description="Glycolipid transfer protein" evidence="2">
    <location>
        <begin position="34"/>
        <end position="101"/>
    </location>
</feature>
<dbReference type="InterPro" id="IPR014830">
    <property type="entry name" value="Glycolipid_transfer_prot_dom"/>
</dbReference>
<dbReference type="Pfam" id="PF08718">
    <property type="entry name" value="GLTP"/>
    <property type="match status" value="1"/>
</dbReference>
<proteinExistence type="predicted"/>
<dbReference type="Proteomes" id="UP001519460">
    <property type="component" value="Unassembled WGS sequence"/>
</dbReference>
<organism evidence="3 4">
    <name type="scientific">Batillaria attramentaria</name>
    <dbReference type="NCBI Taxonomy" id="370345"/>
    <lineage>
        <taxon>Eukaryota</taxon>
        <taxon>Metazoa</taxon>
        <taxon>Spiralia</taxon>
        <taxon>Lophotrochozoa</taxon>
        <taxon>Mollusca</taxon>
        <taxon>Gastropoda</taxon>
        <taxon>Caenogastropoda</taxon>
        <taxon>Sorbeoconcha</taxon>
        <taxon>Cerithioidea</taxon>
        <taxon>Batillariidae</taxon>
        <taxon>Batillaria</taxon>
    </lineage>
</organism>
<accession>A0ABD0JI04</accession>
<evidence type="ECO:0000256" key="1">
    <source>
        <dbReference type="ARBA" id="ARBA00022448"/>
    </source>
</evidence>
<dbReference type="Gene3D" id="1.10.3520.10">
    <property type="entry name" value="Glycolipid transfer protein"/>
    <property type="match status" value="1"/>
</dbReference>
<sequence length="144" mass="16365">MDVIWCELITSRDHSHLSNAVSMSESVPDLPHCRGLDFIHAMFRELLADQKNGVTDENFTPTVNRAYESSLKQYHGWMTQKVIGGVLKLVPYRKDFIDTLKVDSSATAEMVLLDIKLYDVNLLANIELLNNLLAQSNRESQEKV</sequence>
<reference evidence="3 4" key="1">
    <citation type="journal article" date="2023" name="Sci. Data">
        <title>Genome assembly of the Korean intertidal mud-creeper Batillaria attramentaria.</title>
        <authorList>
            <person name="Patra A.K."/>
            <person name="Ho P.T."/>
            <person name="Jun S."/>
            <person name="Lee S.J."/>
            <person name="Kim Y."/>
            <person name="Won Y.J."/>
        </authorList>
    </citation>
    <scope>NUCLEOTIDE SEQUENCE [LARGE SCALE GENOMIC DNA]</scope>
    <source>
        <strain evidence="3">Wonlab-2016</strain>
    </source>
</reference>
<protein>
    <recommendedName>
        <fullName evidence="2">Glycolipid transfer protein domain-containing protein</fullName>
    </recommendedName>
</protein>
<evidence type="ECO:0000313" key="4">
    <source>
        <dbReference type="Proteomes" id="UP001519460"/>
    </source>
</evidence>
<dbReference type="InterPro" id="IPR036497">
    <property type="entry name" value="GLTP_sf"/>
</dbReference>
<dbReference type="PANTHER" id="PTHR10219:SF25">
    <property type="entry name" value="PLECKSTRIN HOMOLOGY DOMAIN-CONTAINING FAMILY A MEMBER 8"/>
    <property type="match status" value="1"/>
</dbReference>
<dbReference type="AlphaFoldDB" id="A0ABD0JI04"/>
<dbReference type="PANTHER" id="PTHR10219">
    <property type="entry name" value="GLYCOLIPID TRANSFER PROTEIN-RELATED"/>
    <property type="match status" value="1"/>
</dbReference>
<keyword evidence="4" id="KW-1185">Reference proteome</keyword>
<name>A0ABD0JI04_9CAEN</name>
<comment type="caution">
    <text evidence="3">The sequence shown here is derived from an EMBL/GenBank/DDBJ whole genome shotgun (WGS) entry which is preliminary data.</text>
</comment>
<evidence type="ECO:0000313" key="3">
    <source>
        <dbReference type="EMBL" id="KAK7474348.1"/>
    </source>
</evidence>